<gene>
    <name evidence="1" type="ORF">H8D24_00200</name>
</gene>
<dbReference type="EMBL" id="JACNFK010000005">
    <property type="protein sequence ID" value="MBC8518813.1"/>
    <property type="molecule type" value="Genomic_DNA"/>
</dbReference>
<reference evidence="1 2" key="1">
    <citation type="submission" date="2020-08" db="EMBL/GenBank/DDBJ databases">
        <title>Bridging the membrane lipid divide: bacteria of the FCB group superphylum have the potential to synthesize archaeal ether lipids.</title>
        <authorList>
            <person name="Villanueva L."/>
            <person name="Von Meijenfeldt F.A.B."/>
            <person name="Westbye A.B."/>
            <person name="Yadav S."/>
            <person name="Hopmans E.C."/>
            <person name="Dutilh B.E."/>
            <person name="Sinninghe Damste J.S."/>
        </authorList>
    </citation>
    <scope>NUCLEOTIDE SEQUENCE [LARGE SCALE GENOMIC DNA]</scope>
    <source>
        <strain evidence="1">NIOZ-UU100</strain>
    </source>
</reference>
<dbReference type="Proteomes" id="UP000654401">
    <property type="component" value="Unassembled WGS sequence"/>
</dbReference>
<comment type="caution">
    <text evidence="1">The sequence shown here is derived from an EMBL/GenBank/DDBJ whole genome shotgun (WGS) entry which is preliminary data.</text>
</comment>
<protein>
    <submittedName>
        <fullName evidence="1">Uncharacterized protein</fullName>
    </submittedName>
</protein>
<dbReference type="AlphaFoldDB" id="A0A8J6NXZ2"/>
<proteinExistence type="predicted"/>
<organism evidence="1 2">
    <name type="scientific">Candidatus Thiopontia autotrophica</name>
    <dbReference type="NCBI Taxonomy" id="2841688"/>
    <lineage>
        <taxon>Bacteria</taxon>
        <taxon>Pseudomonadati</taxon>
        <taxon>Pseudomonadota</taxon>
        <taxon>Gammaproteobacteria</taxon>
        <taxon>Candidatus Thiopontia</taxon>
    </lineage>
</organism>
<evidence type="ECO:0000313" key="1">
    <source>
        <dbReference type="EMBL" id="MBC8518813.1"/>
    </source>
</evidence>
<sequence length="55" mass="6047">MKMPSMLEPDMESMEMVDENRKGNGRLAAILIGLALLVALSSVRFWEQLAATALP</sequence>
<accession>A0A8J6NXZ2</accession>
<evidence type="ECO:0000313" key="2">
    <source>
        <dbReference type="Proteomes" id="UP000654401"/>
    </source>
</evidence>
<name>A0A8J6NXZ2_9GAMM</name>